<dbReference type="SUPFAM" id="SSF90257">
    <property type="entry name" value="Myosin rod fragments"/>
    <property type="match status" value="1"/>
</dbReference>
<accession>A0A5J4NAW8</accession>
<reference evidence="2 3" key="1">
    <citation type="journal article" date="2019" name="Gigascience">
        <title>Whole-genome sequence of the oriental lung fluke Paragonimus westermani.</title>
        <authorList>
            <person name="Oey H."/>
            <person name="Zakrzewski M."/>
            <person name="Narain K."/>
            <person name="Devi K.R."/>
            <person name="Agatsuma T."/>
            <person name="Nawaratna S."/>
            <person name="Gobert G.N."/>
            <person name="Jones M.K."/>
            <person name="Ragan M.A."/>
            <person name="McManus D.P."/>
            <person name="Krause L."/>
        </authorList>
    </citation>
    <scope>NUCLEOTIDE SEQUENCE [LARGE SCALE GENOMIC DNA]</scope>
    <source>
        <strain evidence="2 3">IND2009</strain>
    </source>
</reference>
<organism evidence="2 3">
    <name type="scientific">Paragonimus westermani</name>
    <dbReference type="NCBI Taxonomy" id="34504"/>
    <lineage>
        <taxon>Eukaryota</taxon>
        <taxon>Metazoa</taxon>
        <taxon>Spiralia</taxon>
        <taxon>Lophotrochozoa</taxon>
        <taxon>Platyhelminthes</taxon>
        <taxon>Trematoda</taxon>
        <taxon>Digenea</taxon>
        <taxon>Plagiorchiida</taxon>
        <taxon>Troglotremata</taxon>
        <taxon>Troglotrematidae</taxon>
        <taxon>Paragonimus</taxon>
    </lineage>
</organism>
<protein>
    <recommendedName>
        <fullName evidence="4">Testis-expressed sequence 9 protein</fullName>
    </recommendedName>
</protein>
<feature type="coiled-coil region" evidence="1">
    <location>
        <begin position="14"/>
        <end position="48"/>
    </location>
</feature>
<dbReference type="Gene3D" id="1.10.287.1490">
    <property type="match status" value="1"/>
</dbReference>
<dbReference type="PANTHER" id="PTHR23313:SF0">
    <property type="entry name" value="TESTIS-EXPRESSED PROTEIN 9"/>
    <property type="match status" value="1"/>
</dbReference>
<sequence>MLRGTLQPNSSSASRDLQAKEEQYRVLNAQLEERTAQLLKEADKVLQNAQLLSEKNGESQGPSDFEELNVLNLSNDCEIKDNDSSIDKNGHDEQIHYEDNGDLDEDILPAPANKLSQKAQNRYLKAKVRVLQEEVQKMSSQLNNYHDDNARLTKLVQELEEERNRLHRVTTSHSAQVDKVKKSLNEARTHCDVLEAERNTLRKEGENTKRTINQQAAELKSTTTRLQRALEETERLKQEMDKTRSSTRDSVDSMKHTIEQLMTDNRRLERQKTELITAFKKQLRLIDVLRRQKMLIEASKCLQLTEEEFLKALDWQTTPP</sequence>
<dbReference type="Proteomes" id="UP000324629">
    <property type="component" value="Unassembled WGS sequence"/>
</dbReference>
<dbReference type="PANTHER" id="PTHR23313">
    <property type="entry name" value="TSEC1-RELATED"/>
    <property type="match status" value="1"/>
</dbReference>
<name>A0A5J4NAW8_9TREM</name>
<dbReference type="AlphaFoldDB" id="A0A5J4NAW8"/>
<feature type="coiled-coil region" evidence="1">
    <location>
        <begin position="121"/>
        <end position="278"/>
    </location>
</feature>
<keyword evidence="3" id="KW-1185">Reference proteome</keyword>
<evidence type="ECO:0000313" key="2">
    <source>
        <dbReference type="EMBL" id="KAA3672510.1"/>
    </source>
</evidence>
<evidence type="ECO:0000256" key="1">
    <source>
        <dbReference type="SAM" id="Coils"/>
    </source>
</evidence>
<keyword evidence="1" id="KW-0175">Coiled coil</keyword>
<proteinExistence type="predicted"/>
<comment type="caution">
    <text evidence="2">The sequence shown here is derived from an EMBL/GenBank/DDBJ whole genome shotgun (WGS) entry which is preliminary data.</text>
</comment>
<dbReference type="EMBL" id="QNGE01004819">
    <property type="protein sequence ID" value="KAA3672510.1"/>
    <property type="molecule type" value="Genomic_DNA"/>
</dbReference>
<evidence type="ECO:0000313" key="3">
    <source>
        <dbReference type="Proteomes" id="UP000324629"/>
    </source>
</evidence>
<gene>
    <name evidence="2" type="ORF">DEA37_0007703</name>
</gene>
<evidence type="ECO:0008006" key="4">
    <source>
        <dbReference type="Google" id="ProtNLM"/>
    </source>
</evidence>